<sequence>MALGSLALAPVFATPGWLLPVLFVVAAVGLGGVALRAGAARLPGSVARRVRPLVPVGQLALVLAALTVVFAPGEAWAGVLPTPGSVAELGGLLADGTEEIREQATPALPLTGLVALTAVFVALVAVAVDLLAVPARQPALGGLGLLVLYCVPVSTITGDVALVAFLGPATGFALLLWADQRARLTTGARAGSGAPLGTGTLPALRTGALALVLGVLLAAVVPTLGEGSLAARWGTGGQGTGTALDPVAEMRGQLNRPSPIDLLSVRADGDLGYLRSVVLDRFTADGWERSNADGQRSIAGDDSLAPLPSGVARERVTAQITSVGHDDQFLPLPYSPQEVDVAGSDDGDWRFDRAGRTVFGRGTTTADLAYRVTADRPEPSVADLAAAPPAEPGSDGIDRYLELPPLAPAVTDLVEQLTGPEQSPYERVRAVLDHLTDRSNGFVYSLSTQPGTSGDDLADFLERKRGYCEQYAGAMAVLVRAAGVPSRVVLGYTRGTDRPDGSRLVTSDDAHAWVEVYFPGQGWIPFDPTPIAAERAAELPWAPRADAPAAQAAAPAAPSAPVPAPAGPTAQLDRDDQYVPLATPATATARGPWLAGVAGLLLVVALAALPGVARHRRRLARLADGRPAALWEELLATATDLGVPVSGSATTRQLARQVTGRVTGPGGASTGPIEAPRVVEALRELTEAEERAVYGPPAAGPADPELRAALATVRRALLRSVGRRQQVAAALWPASTLADAGRWVAGRVPRRPRSA</sequence>
<dbReference type="InterPro" id="IPR002931">
    <property type="entry name" value="Transglutaminase-like"/>
</dbReference>
<keyword evidence="2" id="KW-1133">Transmembrane helix</keyword>
<dbReference type="AlphaFoldDB" id="A0A562IP59"/>
<feature type="transmembrane region" description="Helical" evidence="2">
    <location>
        <begin position="23"/>
        <end position="40"/>
    </location>
</feature>
<dbReference type="InterPro" id="IPR052901">
    <property type="entry name" value="Bact_TGase-like"/>
</dbReference>
<dbReference type="PANTHER" id="PTHR42736:SF1">
    <property type="entry name" value="PROTEIN-GLUTAMINE GAMMA-GLUTAMYLTRANSFERASE"/>
    <property type="match status" value="1"/>
</dbReference>
<feature type="compositionally biased region" description="Low complexity" evidence="1">
    <location>
        <begin position="547"/>
        <end position="557"/>
    </location>
</feature>
<comment type="caution">
    <text evidence="4">The sequence shown here is derived from an EMBL/GenBank/DDBJ whole genome shotgun (WGS) entry which is preliminary data.</text>
</comment>
<proteinExistence type="predicted"/>
<keyword evidence="2" id="KW-0812">Transmembrane</keyword>
<feature type="transmembrane region" description="Helical" evidence="2">
    <location>
        <begin position="162"/>
        <end position="178"/>
    </location>
</feature>
<accession>A0A562IP59</accession>
<feature type="transmembrane region" description="Helical" evidence="2">
    <location>
        <begin position="199"/>
        <end position="221"/>
    </location>
</feature>
<evidence type="ECO:0000313" key="5">
    <source>
        <dbReference type="Proteomes" id="UP000321490"/>
    </source>
</evidence>
<dbReference type="Pfam" id="PF01841">
    <property type="entry name" value="Transglut_core"/>
    <property type="match status" value="1"/>
</dbReference>
<dbReference type="PANTHER" id="PTHR42736">
    <property type="entry name" value="PROTEIN-GLUTAMINE GAMMA-GLUTAMYLTRANSFERASE"/>
    <property type="match status" value="1"/>
</dbReference>
<dbReference type="SUPFAM" id="SSF54001">
    <property type="entry name" value="Cysteine proteinases"/>
    <property type="match status" value="1"/>
</dbReference>
<evidence type="ECO:0000256" key="1">
    <source>
        <dbReference type="SAM" id="MobiDB-lite"/>
    </source>
</evidence>
<evidence type="ECO:0000256" key="2">
    <source>
        <dbReference type="SAM" id="Phobius"/>
    </source>
</evidence>
<gene>
    <name evidence="4" type="ORF">JD78_00885</name>
</gene>
<feature type="domain" description="Transglutaminase-like" evidence="3">
    <location>
        <begin position="460"/>
        <end position="530"/>
    </location>
</feature>
<dbReference type="Proteomes" id="UP000321490">
    <property type="component" value="Unassembled WGS sequence"/>
</dbReference>
<evidence type="ECO:0000259" key="3">
    <source>
        <dbReference type="SMART" id="SM00460"/>
    </source>
</evidence>
<dbReference type="InterPro" id="IPR021878">
    <property type="entry name" value="TgpA_N"/>
</dbReference>
<feature type="transmembrane region" description="Helical" evidence="2">
    <location>
        <begin position="593"/>
        <end position="613"/>
    </location>
</feature>
<keyword evidence="5" id="KW-1185">Reference proteome</keyword>
<organism evidence="4 5">
    <name type="scientific">Modestobacter roseus</name>
    <dbReference type="NCBI Taxonomy" id="1181884"/>
    <lineage>
        <taxon>Bacteria</taxon>
        <taxon>Bacillati</taxon>
        <taxon>Actinomycetota</taxon>
        <taxon>Actinomycetes</taxon>
        <taxon>Geodermatophilales</taxon>
        <taxon>Geodermatophilaceae</taxon>
        <taxon>Modestobacter</taxon>
    </lineage>
</organism>
<feature type="transmembrane region" description="Helical" evidence="2">
    <location>
        <begin position="52"/>
        <end position="71"/>
    </location>
</feature>
<dbReference type="SMART" id="SM00460">
    <property type="entry name" value="TGc"/>
    <property type="match status" value="1"/>
</dbReference>
<feature type="transmembrane region" description="Helical" evidence="2">
    <location>
        <begin position="110"/>
        <end position="132"/>
    </location>
</feature>
<evidence type="ECO:0000313" key="4">
    <source>
        <dbReference type="EMBL" id="TWH72374.1"/>
    </source>
</evidence>
<reference evidence="4 5" key="1">
    <citation type="submission" date="2019-07" db="EMBL/GenBank/DDBJ databases">
        <title>R&amp;d 2014.</title>
        <authorList>
            <person name="Klenk H.-P."/>
        </authorList>
    </citation>
    <scope>NUCLEOTIDE SEQUENCE [LARGE SCALE GENOMIC DNA]</scope>
    <source>
        <strain evidence="4 5">DSM 45764</strain>
    </source>
</reference>
<dbReference type="InterPro" id="IPR038765">
    <property type="entry name" value="Papain-like_cys_pep_sf"/>
</dbReference>
<feature type="region of interest" description="Disordered" evidence="1">
    <location>
        <begin position="547"/>
        <end position="573"/>
    </location>
</feature>
<dbReference type="RefSeq" id="WP_243730969.1">
    <property type="nucleotide sequence ID" value="NZ_VLKF01000001.1"/>
</dbReference>
<dbReference type="Pfam" id="PF11992">
    <property type="entry name" value="TgpA_N"/>
    <property type="match status" value="1"/>
</dbReference>
<keyword evidence="2" id="KW-0472">Membrane</keyword>
<protein>
    <submittedName>
        <fullName evidence="4">Transglutaminase superfamily protein</fullName>
    </submittedName>
</protein>
<feature type="transmembrane region" description="Helical" evidence="2">
    <location>
        <begin position="139"/>
        <end position="156"/>
    </location>
</feature>
<dbReference type="EMBL" id="VLKF01000001">
    <property type="protein sequence ID" value="TWH72374.1"/>
    <property type="molecule type" value="Genomic_DNA"/>
</dbReference>
<dbReference type="Gene3D" id="3.10.620.30">
    <property type="match status" value="1"/>
</dbReference>
<name>A0A562IP59_9ACTN</name>